<dbReference type="EMBL" id="NGEL01000115">
    <property type="protein sequence ID" value="OTM86504.1"/>
    <property type="molecule type" value="Genomic_DNA"/>
</dbReference>
<evidence type="ECO:0000313" key="6">
    <source>
        <dbReference type="Proteomes" id="UP000194699"/>
    </source>
</evidence>
<evidence type="ECO:0000313" key="2">
    <source>
        <dbReference type="EMBL" id="KQD13604.1"/>
    </source>
</evidence>
<organism evidence="4 6">
    <name type="scientific">Acinetobacter baumannii</name>
    <dbReference type="NCBI Taxonomy" id="470"/>
    <lineage>
        <taxon>Bacteria</taxon>
        <taxon>Pseudomonadati</taxon>
        <taxon>Pseudomonadota</taxon>
        <taxon>Gammaproteobacteria</taxon>
        <taxon>Moraxellales</taxon>
        <taxon>Moraxellaceae</taxon>
        <taxon>Acinetobacter</taxon>
        <taxon>Acinetobacter calcoaceticus/baumannii complex</taxon>
    </lineage>
</organism>
<evidence type="ECO:0000313" key="7">
    <source>
        <dbReference type="Proteomes" id="UP000439424"/>
    </source>
</evidence>
<protein>
    <submittedName>
        <fullName evidence="4">Uncharacterized protein</fullName>
    </submittedName>
</protein>
<dbReference type="Proteomes" id="UP000194699">
    <property type="component" value="Unassembled WGS sequence"/>
</dbReference>
<dbReference type="Proteomes" id="UP000439424">
    <property type="component" value="Unassembled WGS sequence"/>
</dbReference>
<reference evidence="2 5" key="1">
    <citation type="submission" date="2015-10" db="EMBL/GenBank/DDBJ databases">
        <title>The utility of whole genome sequencing in characterizing Acinetobacter epidemiology and analyzing hospital outbreaks.</title>
        <authorList>
            <person name="Ozer E.A."/>
            <person name="Fitzpatrick M.A."/>
            <person name="Hauser A.R."/>
        </authorList>
    </citation>
    <scope>NUCLEOTIDE SEQUENCE [LARGE SCALE GENOMIC DNA]</scope>
    <source>
        <strain evidence="2 5">ABBL059</strain>
    </source>
</reference>
<reference evidence="3 7" key="3">
    <citation type="submission" date="2019-11" db="EMBL/GenBank/DDBJ databases">
        <title>Multidrug-resistant Acinetobacter baumannii moving toward extensively drug-resistant over fifteen years in South of Brazil.</title>
        <authorList>
            <person name="Fedrigo N.H."/>
            <person name="Cerdeira L."/>
            <person name="Fuga B."/>
            <person name="Marini P.V.B."/>
            <person name="Shinohara D.R."/>
            <person name="Carrara-Marroni F.E."/>
            <person name="Lincopan N."/>
            <person name="Tognim M.C.B."/>
        </authorList>
    </citation>
    <scope>NUCLEOTIDE SEQUENCE [LARGE SCALE GENOMIC DNA]</scope>
    <source>
        <strain evidence="3 7">Ac576</strain>
    </source>
</reference>
<accession>A0A0Q1CWF5</accession>
<evidence type="ECO:0000313" key="3">
    <source>
        <dbReference type="EMBL" id="MVM93790.1"/>
    </source>
</evidence>
<evidence type="ECO:0000313" key="5">
    <source>
        <dbReference type="Proteomes" id="UP000051322"/>
    </source>
</evidence>
<evidence type="ECO:0000256" key="1">
    <source>
        <dbReference type="SAM" id="MobiDB-lite"/>
    </source>
</evidence>
<name>A0A0Q1CWF5_ACIBA</name>
<dbReference type="AlphaFoldDB" id="A0A0Q1CWF5"/>
<dbReference type="RefSeq" id="WP_005127242.1">
    <property type="nucleotide sequence ID" value="NZ_CP028138.1"/>
</dbReference>
<proteinExistence type="predicted"/>
<reference evidence="4 6" key="2">
    <citation type="submission" date="2017-05" db="EMBL/GenBank/DDBJ databases">
        <authorList>
            <person name="Song R."/>
            <person name="Chenine A.L."/>
            <person name="Ruprecht R.M."/>
        </authorList>
    </citation>
    <scope>NUCLEOTIDE SEQUENCE [LARGE SCALE GENOMIC DNA]</scope>
    <source>
        <strain evidence="4 6">PR350</strain>
    </source>
</reference>
<gene>
    <name evidence="2" type="ORF">APD06_04250</name>
    <name evidence="4" type="ORF">B9X95_10510</name>
    <name evidence="3" type="ORF">GNY86_19850</name>
</gene>
<feature type="compositionally biased region" description="Polar residues" evidence="1">
    <location>
        <begin position="286"/>
        <end position="299"/>
    </location>
</feature>
<dbReference type="Proteomes" id="UP000051322">
    <property type="component" value="Unassembled WGS sequence"/>
</dbReference>
<comment type="caution">
    <text evidence="4">The sequence shown here is derived from an EMBL/GenBank/DDBJ whole genome shotgun (WGS) entry which is preliminary data.</text>
</comment>
<dbReference type="EMBL" id="LLFE01000141">
    <property type="protein sequence ID" value="KQD13604.1"/>
    <property type="molecule type" value="Genomic_DNA"/>
</dbReference>
<evidence type="ECO:0000313" key="4">
    <source>
        <dbReference type="EMBL" id="OTM86504.1"/>
    </source>
</evidence>
<dbReference type="EMBL" id="WPIP01000296">
    <property type="protein sequence ID" value="MVM93790.1"/>
    <property type="molecule type" value="Genomic_DNA"/>
</dbReference>
<sequence>MNMLATLNQGIVPQAETAANVLAAQAKAQVEARYMMAMHRPRNWDAVRQDLLKECRRPSFADNTSTYYKKPVGGGSSVTGLGIRFVEVAIRCMTNILTETTMIFEDDHKEIHRVSVTDLESNTTYPQDIKINKTVERKSSAGREVVSERLNSTGQKVFVVVATEDEMLNKRNAAISKAIRNAGLRIIPGDLQDEAEHLILQTRQSGIKEDPEKYRKQIVDSFNNIGVKAQNLVDYIGCPLDQCSPAQIDELRAVFGAIKNGETTWQTVIAEKNEQELSEGKKAPSNDINAVNQAIQQQG</sequence>
<feature type="region of interest" description="Disordered" evidence="1">
    <location>
        <begin position="276"/>
        <end position="299"/>
    </location>
</feature>